<dbReference type="InterPro" id="IPR009057">
    <property type="entry name" value="Homeodomain-like_sf"/>
</dbReference>
<dbReference type="OMA" id="NQYDDEQ"/>
<dbReference type="AlphaFoldDB" id="A0A4U6V543"/>
<dbReference type="InterPro" id="IPR046955">
    <property type="entry name" value="PHR1-like"/>
</dbReference>
<dbReference type="InterPro" id="IPR001005">
    <property type="entry name" value="SANT/Myb"/>
</dbReference>
<dbReference type="PANTHER" id="PTHR31499:SF80">
    <property type="entry name" value="HTH MYB-TYPE DOMAIN-CONTAINING PROTEIN"/>
    <property type="match status" value="1"/>
</dbReference>
<name>A0A4U6V543_SETVI</name>
<dbReference type="InterPro" id="IPR006447">
    <property type="entry name" value="Myb_dom_plants"/>
</dbReference>
<dbReference type="Pfam" id="PF00249">
    <property type="entry name" value="Myb_DNA-binding"/>
    <property type="match status" value="1"/>
</dbReference>
<feature type="region of interest" description="Disordered" evidence="5">
    <location>
        <begin position="407"/>
        <end position="473"/>
    </location>
</feature>
<keyword evidence="1" id="KW-0805">Transcription regulation</keyword>
<evidence type="ECO:0000256" key="3">
    <source>
        <dbReference type="ARBA" id="ARBA00023163"/>
    </source>
</evidence>
<dbReference type="NCBIfam" id="TIGR01557">
    <property type="entry name" value="myb_SHAQKYF"/>
    <property type="match status" value="1"/>
</dbReference>
<evidence type="ECO:0000256" key="1">
    <source>
        <dbReference type="ARBA" id="ARBA00023015"/>
    </source>
</evidence>
<keyword evidence="4" id="KW-0539">Nucleus</keyword>
<feature type="compositionally biased region" description="Basic and acidic residues" evidence="5">
    <location>
        <begin position="329"/>
        <end position="341"/>
    </location>
</feature>
<dbReference type="InterPro" id="IPR017930">
    <property type="entry name" value="Myb_dom"/>
</dbReference>
<dbReference type="Pfam" id="PF14379">
    <property type="entry name" value="Myb_CC_LHEQLE"/>
    <property type="match status" value="1"/>
</dbReference>
<reference evidence="7" key="1">
    <citation type="submission" date="2019-03" db="EMBL/GenBank/DDBJ databases">
        <title>WGS assembly of Setaria viridis.</title>
        <authorList>
            <person name="Huang P."/>
            <person name="Jenkins J."/>
            <person name="Grimwood J."/>
            <person name="Barry K."/>
            <person name="Healey A."/>
            <person name="Mamidi S."/>
            <person name="Sreedasyam A."/>
            <person name="Shu S."/>
            <person name="Feldman M."/>
            <person name="Wu J."/>
            <person name="Yu Y."/>
            <person name="Chen C."/>
            <person name="Johnson J."/>
            <person name="Rokhsar D."/>
            <person name="Baxter I."/>
            <person name="Schmutz J."/>
            <person name="Brutnell T."/>
            <person name="Kellogg E."/>
        </authorList>
    </citation>
    <scope>NUCLEOTIDE SEQUENCE [LARGE SCALE GENOMIC DNA]</scope>
</reference>
<dbReference type="GO" id="GO:0003677">
    <property type="term" value="F:DNA binding"/>
    <property type="evidence" value="ECO:0007669"/>
    <property type="project" value="UniProtKB-KW"/>
</dbReference>
<feature type="region of interest" description="Disordered" evidence="5">
    <location>
        <begin position="74"/>
        <end position="93"/>
    </location>
</feature>
<organism evidence="7 8">
    <name type="scientific">Setaria viridis</name>
    <name type="common">Green bristlegrass</name>
    <name type="synonym">Setaria italica subsp. viridis</name>
    <dbReference type="NCBI Taxonomy" id="4556"/>
    <lineage>
        <taxon>Eukaryota</taxon>
        <taxon>Viridiplantae</taxon>
        <taxon>Streptophyta</taxon>
        <taxon>Embryophyta</taxon>
        <taxon>Tracheophyta</taxon>
        <taxon>Spermatophyta</taxon>
        <taxon>Magnoliopsida</taxon>
        <taxon>Liliopsida</taxon>
        <taxon>Poales</taxon>
        <taxon>Poaceae</taxon>
        <taxon>PACMAD clade</taxon>
        <taxon>Panicoideae</taxon>
        <taxon>Panicodae</taxon>
        <taxon>Paniceae</taxon>
        <taxon>Cenchrinae</taxon>
        <taxon>Setaria</taxon>
    </lineage>
</organism>
<evidence type="ECO:0000256" key="4">
    <source>
        <dbReference type="ARBA" id="ARBA00023242"/>
    </source>
</evidence>
<sequence>MSTQSVATGEQIIAPNETVHACTSTQTSVLKLFDSKSDHRLLIDDTLSSTSQSSSIKTELIRSSSLSRSLSVNLQKSCPETDPESPLSHISHPKFSDPILSNSSTFCTSLFSSSSKNTDPCRQMGTLPFLPHPPKCEQQVSAGQSSSSSLLFAGDTGNALDEAEHSDDLKDFLNLSGDASDGSFHGETNALAFDEQMEFQFLSEQLGIAITDNEESPHLDDIYGTPPQLSSLPVSSCSNQSIQNLGSPVKVQLSSSRSSSVSATTNKSRLRWTLELHERFVEAVNKLEGPEKATPKGVLKLMKVEGLTIYHVKSHLQKYRLAKYLPETKEDEKASSEDKKAQSGSSSSDSSKTKNLQVAEALRMQMEVQKQLHEQLEVQRQLQLRIEEHARYLQKILEEQQKAGNLSLKAPTKAQAVSPESTASKERSESEAGTSSPRPSKNRNPDAHSECKSPAVSKRTEFQVDPESEVPCS</sequence>
<evidence type="ECO:0000259" key="6">
    <source>
        <dbReference type="PROSITE" id="PS51294"/>
    </source>
</evidence>
<feature type="compositionally biased region" description="Acidic residues" evidence="5">
    <location>
        <begin position="464"/>
        <end position="473"/>
    </location>
</feature>
<dbReference type="FunFam" id="1.10.10.60:FF:000002">
    <property type="entry name" value="Myb family transcription factor"/>
    <property type="match status" value="1"/>
</dbReference>
<evidence type="ECO:0000256" key="2">
    <source>
        <dbReference type="ARBA" id="ARBA00023125"/>
    </source>
</evidence>
<dbReference type="GO" id="GO:0003700">
    <property type="term" value="F:DNA-binding transcription factor activity"/>
    <property type="evidence" value="ECO:0007669"/>
    <property type="project" value="InterPro"/>
</dbReference>
<dbReference type="Gramene" id="TKW23285">
    <property type="protein sequence ID" value="TKW23285"/>
    <property type="gene ID" value="SEVIR_4G282700v2"/>
</dbReference>
<keyword evidence="3" id="KW-0804">Transcription</keyword>
<accession>A0A4U6V543</accession>
<keyword evidence="2" id="KW-0238">DNA-binding</keyword>
<dbReference type="InterPro" id="IPR025756">
    <property type="entry name" value="Myb_CC_LHEQLE"/>
</dbReference>
<evidence type="ECO:0000313" key="7">
    <source>
        <dbReference type="EMBL" id="TKW23285.1"/>
    </source>
</evidence>
<feature type="region of interest" description="Disordered" evidence="5">
    <location>
        <begin position="329"/>
        <end position="355"/>
    </location>
</feature>
<dbReference type="PROSITE" id="PS51294">
    <property type="entry name" value="HTH_MYB"/>
    <property type="match status" value="1"/>
</dbReference>
<feature type="compositionally biased region" description="Low complexity" evidence="5">
    <location>
        <begin position="342"/>
        <end position="354"/>
    </location>
</feature>
<proteinExistence type="predicted"/>
<dbReference type="Proteomes" id="UP000298652">
    <property type="component" value="Chromosome 4"/>
</dbReference>
<dbReference type="SUPFAM" id="SSF46689">
    <property type="entry name" value="Homeodomain-like"/>
    <property type="match status" value="1"/>
</dbReference>
<protein>
    <recommendedName>
        <fullName evidence="6">HTH myb-type domain-containing protein</fullName>
    </recommendedName>
</protein>
<evidence type="ECO:0000313" key="8">
    <source>
        <dbReference type="Proteomes" id="UP000298652"/>
    </source>
</evidence>
<keyword evidence="8" id="KW-1185">Reference proteome</keyword>
<gene>
    <name evidence="7" type="ORF">SEVIR_4G282700v2</name>
</gene>
<feature type="domain" description="HTH myb-type" evidence="6">
    <location>
        <begin position="264"/>
        <end position="324"/>
    </location>
</feature>
<dbReference type="EMBL" id="CM016555">
    <property type="protein sequence ID" value="TKW23285.1"/>
    <property type="molecule type" value="Genomic_DNA"/>
</dbReference>
<dbReference type="Gene3D" id="1.10.10.60">
    <property type="entry name" value="Homeodomain-like"/>
    <property type="match status" value="1"/>
</dbReference>
<dbReference type="PANTHER" id="PTHR31499">
    <property type="entry name" value="MYB FAMILY TRANSCRIPTION FACTOR PHL11"/>
    <property type="match status" value="1"/>
</dbReference>
<evidence type="ECO:0000256" key="5">
    <source>
        <dbReference type="SAM" id="MobiDB-lite"/>
    </source>
</evidence>